<accession>A0A851GTV0</accession>
<gene>
    <name evidence="2" type="ORF">HW115_19150</name>
</gene>
<dbReference type="Proteomes" id="UP000557872">
    <property type="component" value="Unassembled WGS sequence"/>
</dbReference>
<evidence type="ECO:0000313" key="3">
    <source>
        <dbReference type="Proteomes" id="UP000557872"/>
    </source>
</evidence>
<name>A0A851GTV0_9BACT</name>
<keyword evidence="3" id="KW-1185">Reference proteome</keyword>
<proteinExistence type="predicted"/>
<protein>
    <recommendedName>
        <fullName evidence="4">YcxB-like protein domain-containing protein</fullName>
    </recommendedName>
</protein>
<organism evidence="2 3">
    <name type="scientific">Oceaniferula marina</name>
    <dbReference type="NCBI Taxonomy" id="2748318"/>
    <lineage>
        <taxon>Bacteria</taxon>
        <taxon>Pseudomonadati</taxon>
        <taxon>Verrucomicrobiota</taxon>
        <taxon>Verrucomicrobiia</taxon>
        <taxon>Verrucomicrobiales</taxon>
        <taxon>Verrucomicrobiaceae</taxon>
        <taxon>Oceaniferula</taxon>
    </lineage>
</organism>
<dbReference type="EMBL" id="JACBAZ010000029">
    <property type="protein sequence ID" value="NWK57744.1"/>
    <property type="molecule type" value="Genomic_DNA"/>
</dbReference>
<evidence type="ECO:0000256" key="1">
    <source>
        <dbReference type="SAM" id="Phobius"/>
    </source>
</evidence>
<dbReference type="RefSeq" id="WP_178935168.1">
    <property type="nucleotide sequence ID" value="NZ_JACBAZ010000029.1"/>
</dbReference>
<feature type="transmembrane region" description="Helical" evidence="1">
    <location>
        <begin position="12"/>
        <end position="33"/>
    </location>
</feature>
<reference evidence="2 3" key="1">
    <citation type="submission" date="2020-07" db="EMBL/GenBank/DDBJ databases">
        <title>Roseicoccus Jingziensis gen. nov., sp. nov., isolated from coastal seawater.</title>
        <authorList>
            <person name="Feng X."/>
        </authorList>
    </citation>
    <scope>NUCLEOTIDE SEQUENCE [LARGE SCALE GENOMIC DNA]</scope>
    <source>
        <strain evidence="2 3">N1E253</strain>
    </source>
</reference>
<sequence>MNIVSVKKRFPVVGVVIIFSCLMLIVLGLYEVLSGKLMGWLHMALGGLMIPNWTHNICSQVVAISLNDEEIRFQKRRGEDSVVLWDKVFYSDLRRRGIRVFFQGDVSMAHVDIPFTMFDQVGREALISLTETKQAEQVAAPDG</sequence>
<dbReference type="AlphaFoldDB" id="A0A851GTV0"/>
<comment type="caution">
    <text evidence="2">The sequence shown here is derived from an EMBL/GenBank/DDBJ whole genome shotgun (WGS) entry which is preliminary data.</text>
</comment>
<evidence type="ECO:0008006" key="4">
    <source>
        <dbReference type="Google" id="ProtNLM"/>
    </source>
</evidence>
<keyword evidence="1" id="KW-0472">Membrane</keyword>
<keyword evidence="1" id="KW-1133">Transmembrane helix</keyword>
<dbReference type="PROSITE" id="PS51257">
    <property type="entry name" value="PROKAR_LIPOPROTEIN"/>
    <property type="match status" value="1"/>
</dbReference>
<keyword evidence="1" id="KW-0812">Transmembrane</keyword>
<evidence type="ECO:0000313" key="2">
    <source>
        <dbReference type="EMBL" id="NWK57744.1"/>
    </source>
</evidence>